<dbReference type="GO" id="GO:0005737">
    <property type="term" value="C:cytoplasm"/>
    <property type="evidence" value="ECO:0007669"/>
    <property type="project" value="InterPro"/>
</dbReference>
<dbReference type="EC" id="3.1.1.61" evidence="4"/>
<dbReference type="NCBIfam" id="NF001965">
    <property type="entry name" value="PRK00742.1"/>
    <property type="match status" value="1"/>
</dbReference>
<dbReference type="PANTHER" id="PTHR42872:SF6">
    <property type="entry name" value="PROTEIN-GLUTAMATE METHYLESTERASE_PROTEIN-GLUTAMINE GLUTAMINASE"/>
    <property type="match status" value="1"/>
</dbReference>
<evidence type="ECO:0000256" key="5">
    <source>
        <dbReference type="ARBA" id="ARBA00048267"/>
    </source>
</evidence>
<dbReference type="SMART" id="SM00448">
    <property type="entry name" value="REC"/>
    <property type="match status" value="1"/>
</dbReference>
<dbReference type="AlphaFoldDB" id="A0A512H3C5"/>
<dbReference type="InterPro" id="IPR011006">
    <property type="entry name" value="CheY-like_superfamily"/>
</dbReference>
<evidence type="ECO:0000259" key="9">
    <source>
        <dbReference type="PROSITE" id="PS50122"/>
    </source>
</evidence>
<keyword evidence="7" id="KW-0597">Phosphoprotein</keyword>
<reference evidence="10 11" key="1">
    <citation type="submission" date="2019-07" db="EMBL/GenBank/DDBJ databases">
        <title>Whole genome shotgun sequence of Rhodospirillum oryzae NBRC 107573.</title>
        <authorList>
            <person name="Hosoyama A."/>
            <person name="Uohara A."/>
            <person name="Ohji S."/>
            <person name="Ichikawa N."/>
        </authorList>
    </citation>
    <scope>NUCLEOTIDE SEQUENCE [LARGE SCALE GENOMIC DNA]</scope>
    <source>
        <strain evidence="10 11">NBRC 107573</strain>
    </source>
</reference>
<keyword evidence="2 6" id="KW-0145">Chemotaxis</keyword>
<feature type="active site" evidence="6">
    <location>
        <position position="209"/>
    </location>
</feature>
<dbReference type="InterPro" id="IPR001789">
    <property type="entry name" value="Sig_transdc_resp-reg_receiver"/>
</dbReference>
<keyword evidence="11" id="KW-1185">Reference proteome</keyword>
<feature type="domain" description="Response regulatory" evidence="8">
    <location>
        <begin position="12"/>
        <end position="129"/>
    </location>
</feature>
<evidence type="ECO:0000256" key="4">
    <source>
        <dbReference type="ARBA" id="ARBA00039140"/>
    </source>
</evidence>
<dbReference type="PROSITE" id="PS50110">
    <property type="entry name" value="RESPONSE_REGULATORY"/>
    <property type="match status" value="1"/>
</dbReference>
<dbReference type="CDD" id="cd17541">
    <property type="entry name" value="REC_CheB-like"/>
    <property type="match status" value="1"/>
</dbReference>
<dbReference type="Gene3D" id="3.40.50.2300">
    <property type="match status" value="1"/>
</dbReference>
<evidence type="ECO:0000259" key="8">
    <source>
        <dbReference type="PROSITE" id="PS50110"/>
    </source>
</evidence>
<dbReference type="EMBL" id="BJZO01000001">
    <property type="protein sequence ID" value="GEO79900.1"/>
    <property type="molecule type" value="Genomic_DNA"/>
</dbReference>
<name>A0A512H3C5_9PROT</name>
<gene>
    <name evidence="10" type="primary">cheB_1</name>
    <name evidence="10" type="ORF">ROR02_00310</name>
</gene>
<evidence type="ECO:0000256" key="7">
    <source>
        <dbReference type="PROSITE-ProRule" id="PRU00169"/>
    </source>
</evidence>
<keyword evidence="3 6" id="KW-0378">Hydrolase</keyword>
<protein>
    <recommendedName>
        <fullName evidence="4">protein-glutamate methylesterase</fullName>
        <ecNumber evidence="4">3.1.1.61</ecNumber>
    </recommendedName>
</protein>
<feature type="domain" description="CheB-type methylesterase" evidence="9">
    <location>
        <begin position="172"/>
        <end position="362"/>
    </location>
</feature>
<proteinExistence type="predicted"/>
<dbReference type="InterPro" id="IPR000673">
    <property type="entry name" value="Sig_transdc_resp-reg_Me-estase"/>
</dbReference>
<dbReference type="CDD" id="cd16432">
    <property type="entry name" value="CheB_Rec"/>
    <property type="match status" value="1"/>
</dbReference>
<dbReference type="Gene3D" id="3.40.50.180">
    <property type="entry name" value="Methylesterase CheB, C-terminal domain"/>
    <property type="match status" value="1"/>
</dbReference>
<dbReference type="PANTHER" id="PTHR42872">
    <property type="entry name" value="PROTEIN-GLUTAMATE METHYLESTERASE/PROTEIN-GLUTAMINE GLUTAMINASE"/>
    <property type="match status" value="1"/>
</dbReference>
<dbReference type="PROSITE" id="PS50122">
    <property type="entry name" value="CHEB"/>
    <property type="match status" value="1"/>
</dbReference>
<dbReference type="GO" id="GO:0006935">
    <property type="term" value="P:chemotaxis"/>
    <property type="evidence" value="ECO:0007669"/>
    <property type="project" value="UniProtKB-UniRule"/>
</dbReference>
<dbReference type="PIRSF" id="PIRSF000876">
    <property type="entry name" value="RR_chemtxs_CheB"/>
    <property type="match status" value="1"/>
</dbReference>
<evidence type="ECO:0000313" key="10">
    <source>
        <dbReference type="EMBL" id="GEO79900.1"/>
    </source>
</evidence>
<dbReference type="RefSeq" id="WP_147161973.1">
    <property type="nucleotide sequence ID" value="NZ_BJZO01000001.1"/>
</dbReference>
<organism evidence="10 11">
    <name type="scientific">Pararhodospirillum oryzae</name>
    <dbReference type="NCBI Taxonomy" id="478448"/>
    <lineage>
        <taxon>Bacteria</taxon>
        <taxon>Pseudomonadati</taxon>
        <taxon>Pseudomonadota</taxon>
        <taxon>Alphaproteobacteria</taxon>
        <taxon>Rhodospirillales</taxon>
        <taxon>Rhodospirillaceae</taxon>
        <taxon>Pararhodospirillum</taxon>
    </lineage>
</organism>
<evidence type="ECO:0000256" key="1">
    <source>
        <dbReference type="ARBA" id="ARBA00022490"/>
    </source>
</evidence>
<evidence type="ECO:0000256" key="3">
    <source>
        <dbReference type="ARBA" id="ARBA00022801"/>
    </source>
</evidence>
<dbReference type="Pfam" id="PF00072">
    <property type="entry name" value="Response_reg"/>
    <property type="match status" value="1"/>
</dbReference>
<evidence type="ECO:0000313" key="11">
    <source>
        <dbReference type="Proteomes" id="UP000321567"/>
    </source>
</evidence>
<evidence type="ECO:0000256" key="2">
    <source>
        <dbReference type="ARBA" id="ARBA00022500"/>
    </source>
</evidence>
<comment type="catalytic activity">
    <reaction evidence="5">
        <text>[protein]-L-glutamate 5-O-methyl ester + H2O = L-glutamyl-[protein] + methanol + H(+)</text>
        <dbReference type="Rhea" id="RHEA:23236"/>
        <dbReference type="Rhea" id="RHEA-COMP:10208"/>
        <dbReference type="Rhea" id="RHEA-COMP:10311"/>
        <dbReference type="ChEBI" id="CHEBI:15377"/>
        <dbReference type="ChEBI" id="CHEBI:15378"/>
        <dbReference type="ChEBI" id="CHEBI:17790"/>
        <dbReference type="ChEBI" id="CHEBI:29973"/>
        <dbReference type="ChEBI" id="CHEBI:82795"/>
        <dbReference type="EC" id="3.1.1.61"/>
    </reaction>
</comment>
<keyword evidence="1" id="KW-0963">Cytoplasm</keyword>
<accession>A0A512H3C5</accession>
<feature type="active site" evidence="6">
    <location>
        <position position="304"/>
    </location>
</feature>
<dbReference type="GO" id="GO:0008984">
    <property type="term" value="F:protein-glutamate methylesterase activity"/>
    <property type="evidence" value="ECO:0007669"/>
    <property type="project" value="UniProtKB-EC"/>
</dbReference>
<dbReference type="SUPFAM" id="SSF52738">
    <property type="entry name" value="Methylesterase CheB, C-terminal domain"/>
    <property type="match status" value="1"/>
</dbReference>
<dbReference type="OrthoDB" id="9793421at2"/>
<sequence length="374" mass="39323">MSALSPLIRPIRLMIVDDSGFMRLAVRKMVEGEKDIEVVGEARDGEAALSLLESVRPDVITMDVEMPNLDGLATTRAIMRRRPLPIIMLSSLTQKGAQTTVQALEAGAVDFISKSSSFVQLDIVGIDKELREKIRYWGRHPLARPAPGQPATARAQAAPTASLPALRACRRPGEVDLVVVGVSTGGPRMLPAFLKACGRLACPMVVAQHMPPQYTASLAMHLRQDTGLEVSEGSEGTVLAPGTVTVLPGGQDGGLTPGLGSTWVLTLRVLASASIHPSVDHLFETALGVAKTPVAVVLTGMGRDGTQGAGAFARRALPVVVQEPGECVVAGMPFSVLEAGHASHVFPVARLGATLQEWCSPGASRPAPDPERGL</sequence>
<dbReference type="InterPro" id="IPR035909">
    <property type="entry name" value="CheB_C"/>
</dbReference>
<dbReference type="Pfam" id="PF01339">
    <property type="entry name" value="CheB_methylest"/>
    <property type="match status" value="1"/>
</dbReference>
<comment type="caution">
    <text evidence="10">The sequence shown here is derived from an EMBL/GenBank/DDBJ whole genome shotgun (WGS) entry which is preliminary data.</text>
</comment>
<dbReference type="SUPFAM" id="SSF52172">
    <property type="entry name" value="CheY-like"/>
    <property type="match status" value="1"/>
</dbReference>
<feature type="active site" evidence="6">
    <location>
        <position position="183"/>
    </location>
</feature>
<evidence type="ECO:0000256" key="6">
    <source>
        <dbReference type="PROSITE-ProRule" id="PRU00050"/>
    </source>
</evidence>
<dbReference type="GO" id="GO:0000156">
    <property type="term" value="F:phosphorelay response regulator activity"/>
    <property type="evidence" value="ECO:0007669"/>
    <property type="project" value="InterPro"/>
</dbReference>
<dbReference type="InterPro" id="IPR008248">
    <property type="entry name" value="CheB-like"/>
</dbReference>
<feature type="modified residue" description="4-aspartylphosphate" evidence="7">
    <location>
        <position position="63"/>
    </location>
</feature>
<dbReference type="Proteomes" id="UP000321567">
    <property type="component" value="Unassembled WGS sequence"/>
</dbReference>